<keyword evidence="3" id="KW-1185">Reference proteome</keyword>
<dbReference type="NCBIfam" id="NF001238">
    <property type="entry name" value="PRK00211.1"/>
    <property type="match status" value="1"/>
</dbReference>
<protein>
    <submittedName>
        <fullName evidence="2">Intracellular sulfur oxidation protein DsrF</fullName>
    </submittedName>
</protein>
<evidence type="ECO:0000256" key="1">
    <source>
        <dbReference type="ARBA" id="ARBA00005996"/>
    </source>
</evidence>
<accession>A0A0P0UTF5</accession>
<gene>
    <name evidence="2" type="primary">dsrF</name>
    <name evidence="2" type="ORF">BSEPE_1258</name>
</gene>
<proteinExistence type="inferred from homology"/>
<evidence type="ECO:0000313" key="2">
    <source>
        <dbReference type="EMBL" id="BAS68242.1"/>
    </source>
</evidence>
<organism evidence="2 3">
    <name type="scientific">endosymbiont of Bathymodiolus septemdierum str. Myojin knoll</name>
    <dbReference type="NCBI Taxonomy" id="1303921"/>
    <lineage>
        <taxon>Bacteria</taxon>
        <taxon>Pseudomonadati</taxon>
        <taxon>Pseudomonadota</taxon>
        <taxon>Gammaproteobacteria</taxon>
        <taxon>sulfur-oxidizing symbionts</taxon>
    </lineage>
</organism>
<dbReference type="NCBIfam" id="TIGR03010">
    <property type="entry name" value="sulf_tusC_dsrF"/>
    <property type="match status" value="1"/>
</dbReference>
<name>A0A0P0UTF5_9GAMM</name>
<dbReference type="Pfam" id="PF02635">
    <property type="entry name" value="DsrE"/>
    <property type="match status" value="1"/>
</dbReference>
<dbReference type="AlphaFoldDB" id="A0A0P0UTF5"/>
<dbReference type="KEGG" id="ebh:BSEPE_1258"/>
<dbReference type="PANTHER" id="PTHR38780">
    <property type="entry name" value="PROTEIN TUSC"/>
    <property type="match status" value="1"/>
</dbReference>
<dbReference type="EMBL" id="AP013042">
    <property type="protein sequence ID" value="BAS68242.1"/>
    <property type="molecule type" value="Genomic_DNA"/>
</dbReference>
<dbReference type="InterPro" id="IPR017462">
    <property type="entry name" value="Sulphur_relay_TusC/DsrF"/>
</dbReference>
<sequence length="134" mass="15009">MSTKKFMYLNRKAPYGTVYALESLEVVLIAAAFEQDVSLAFIDDGVYQIVKGQNTDGIGMKNFSKTYHALGDYDINQLFVSAESLEERGLSADDLMPLVYEDEDDDWAEKPSVKIVSNAELTKIMSEQDVCLSF</sequence>
<dbReference type="STRING" id="1303921.BSEPE_1258"/>
<dbReference type="RefSeq" id="WP_066045258.1">
    <property type="nucleotide sequence ID" value="NZ_AP013042.1"/>
</dbReference>
<dbReference type="InterPro" id="IPR027396">
    <property type="entry name" value="DsrEFH-like"/>
</dbReference>
<reference evidence="2 3" key="1">
    <citation type="journal article" date="2000" name="Mar. Ecol. Prog. Ser.">
        <title>Phylogenetic characterization of endosymbionts in three hydrothermal vent mussels: influence on host distributions.</title>
        <authorList>
            <person name="Fujiwara Y."/>
            <person name="Takai K."/>
            <person name="Uematsu K."/>
            <person name="Tsuchida S."/>
            <person name="Hunt J.C."/>
            <person name="Hashimoto J."/>
        </authorList>
    </citation>
    <scope>NUCLEOTIDE SEQUENCE [LARGE SCALE GENOMIC DNA]</scope>
    <source>
        <strain evidence="2 3">Myojin Knoll</strain>
    </source>
</reference>
<dbReference type="Proteomes" id="UP000067399">
    <property type="component" value="Chromosome"/>
</dbReference>
<evidence type="ECO:0000313" key="3">
    <source>
        <dbReference type="Proteomes" id="UP000067399"/>
    </source>
</evidence>
<dbReference type="InterPro" id="IPR003787">
    <property type="entry name" value="Sulphur_relay_DsrE/F-like"/>
</dbReference>
<comment type="similarity">
    <text evidence="1">Belongs to the DsrF/TusC family.</text>
</comment>
<dbReference type="SUPFAM" id="SSF75169">
    <property type="entry name" value="DsrEFH-like"/>
    <property type="match status" value="1"/>
</dbReference>
<reference evidence="2 3" key="2">
    <citation type="journal article" date="2016" name="ISME J.">
        <title>Heterogeneous composition of key metabolic gene clusters in a vent mussel symbiont population.</title>
        <authorList>
            <person name="Ikuta T."/>
            <person name="Takaki Y."/>
            <person name="Nagai Y."/>
            <person name="Shimamura S."/>
            <person name="Tsuda M."/>
            <person name="Kawagucci S."/>
            <person name="Aoki Y."/>
            <person name="Inoue K."/>
            <person name="Teruya M."/>
            <person name="Satou K."/>
            <person name="Teruya K."/>
            <person name="Shimoji M."/>
            <person name="Tamotsu H."/>
            <person name="Hirano T."/>
            <person name="Maruyama T."/>
            <person name="Yoshida T."/>
        </authorList>
    </citation>
    <scope>NUCLEOTIDE SEQUENCE [LARGE SCALE GENOMIC DNA]</scope>
    <source>
        <strain evidence="2 3">Myojin Knoll</strain>
    </source>
</reference>
<dbReference type="PANTHER" id="PTHR38780:SF1">
    <property type="entry name" value="PROTEIN TUSC"/>
    <property type="match status" value="1"/>
</dbReference>
<dbReference type="Gene3D" id="3.40.1260.10">
    <property type="entry name" value="DsrEFH-like"/>
    <property type="match status" value="1"/>
</dbReference>
<dbReference type="OrthoDB" id="9789418at2"/>